<keyword evidence="2" id="KW-1185">Reference proteome</keyword>
<dbReference type="Proteomes" id="UP000321750">
    <property type="component" value="Unassembled WGS sequence"/>
</dbReference>
<protein>
    <submittedName>
        <fullName evidence="1">Uncharacterized protein</fullName>
    </submittedName>
</protein>
<dbReference type="EMBL" id="BJZV01000002">
    <property type="protein sequence ID" value="GEP08836.1"/>
    <property type="molecule type" value="Genomic_DNA"/>
</dbReference>
<comment type="caution">
    <text evidence="1">The sequence shown here is derived from an EMBL/GenBank/DDBJ whole genome shotgun (WGS) entry which is preliminary data.</text>
</comment>
<evidence type="ECO:0000313" key="1">
    <source>
        <dbReference type="EMBL" id="GEP08836.1"/>
    </source>
</evidence>
<organism evidence="1 2">
    <name type="scientific">Methylobacterium gnaphalii</name>
    <dbReference type="NCBI Taxonomy" id="1010610"/>
    <lineage>
        <taxon>Bacteria</taxon>
        <taxon>Pseudomonadati</taxon>
        <taxon>Pseudomonadota</taxon>
        <taxon>Alphaproteobacteria</taxon>
        <taxon>Hyphomicrobiales</taxon>
        <taxon>Methylobacteriaceae</taxon>
        <taxon>Methylobacterium</taxon>
    </lineage>
</organism>
<proteinExistence type="predicted"/>
<dbReference type="Gene3D" id="1.10.1200.10">
    <property type="entry name" value="ACP-like"/>
    <property type="match status" value="1"/>
</dbReference>
<dbReference type="InterPro" id="IPR036736">
    <property type="entry name" value="ACP-like_sf"/>
</dbReference>
<accession>A0A512JFV9</accession>
<dbReference type="SUPFAM" id="SSF47336">
    <property type="entry name" value="ACP-like"/>
    <property type="match status" value="1"/>
</dbReference>
<evidence type="ECO:0000313" key="2">
    <source>
        <dbReference type="Proteomes" id="UP000321750"/>
    </source>
</evidence>
<dbReference type="AlphaFoldDB" id="A0A512JFV9"/>
<reference evidence="1 2" key="1">
    <citation type="submission" date="2019-07" db="EMBL/GenBank/DDBJ databases">
        <title>Whole genome shotgun sequence of Methylobacterium gnaphalii NBRC 107716.</title>
        <authorList>
            <person name="Hosoyama A."/>
            <person name="Uohara A."/>
            <person name="Ohji S."/>
            <person name="Ichikawa N."/>
        </authorList>
    </citation>
    <scope>NUCLEOTIDE SEQUENCE [LARGE SCALE GENOMIC DNA]</scope>
    <source>
        <strain evidence="1 2">NBRC 107716</strain>
    </source>
</reference>
<sequence length="87" mass="9171">MQSQSPIAIRQTILGFMASRFPAAHAGGIADDTPLLTTGALDSLGVLDLMMFLDETYAIGLDDGDFDADNLATLGRLVGFVARKRAA</sequence>
<gene>
    <name evidence="1" type="ORF">MGN01_06810</name>
</gene>
<name>A0A512JFV9_9HYPH</name>
<dbReference type="RefSeq" id="WP_238258176.1">
    <property type="nucleotide sequence ID" value="NZ_BJZV01000002.1"/>
</dbReference>